<feature type="transmembrane region" description="Helical" evidence="1">
    <location>
        <begin position="170"/>
        <end position="189"/>
    </location>
</feature>
<dbReference type="EMBL" id="FOGZ01000009">
    <property type="protein sequence ID" value="SER76402.1"/>
    <property type="molecule type" value="Genomic_DNA"/>
</dbReference>
<organism evidence="3 4">
    <name type="scientific">Propionibacterium cyclohexanicum</name>
    <dbReference type="NCBI Taxonomy" id="64702"/>
    <lineage>
        <taxon>Bacteria</taxon>
        <taxon>Bacillati</taxon>
        <taxon>Actinomycetota</taxon>
        <taxon>Actinomycetes</taxon>
        <taxon>Propionibacteriales</taxon>
        <taxon>Propionibacteriaceae</taxon>
        <taxon>Propionibacterium</taxon>
    </lineage>
</organism>
<proteinExistence type="predicted"/>
<protein>
    <recommendedName>
        <fullName evidence="2">DUF4328 domain-containing protein</fullName>
    </recommendedName>
</protein>
<keyword evidence="4" id="KW-1185">Reference proteome</keyword>
<feature type="domain" description="DUF4328" evidence="2">
    <location>
        <begin position="58"/>
        <end position="197"/>
    </location>
</feature>
<dbReference type="RefSeq" id="WP_091968974.1">
    <property type="nucleotide sequence ID" value="NZ_FOGZ01000009.1"/>
</dbReference>
<keyword evidence="1" id="KW-0812">Transmembrane</keyword>
<feature type="transmembrane region" description="Helical" evidence="1">
    <location>
        <begin position="20"/>
        <end position="40"/>
    </location>
</feature>
<sequence>MTLEGRPSSAWWSQARLLPMLLWATAGVCAIAGLMSLWLASRVPSTISGEELTSRMDNSWTLLATATGLLLIITGVVWLAWQRGLARLLLAEGDMRRSPQMQMVAWVIPVVAWWWPLRDIRELHGFFDADEVEFTDLTRRWWICWLAFGALQLVAAWIEGSVHTAPGVRVTFVVTGLAGLAALPAAHFATMMVRQLTGHVVTALGH</sequence>
<evidence type="ECO:0000313" key="3">
    <source>
        <dbReference type="EMBL" id="SER76402.1"/>
    </source>
</evidence>
<evidence type="ECO:0000256" key="1">
    <source>
        <dbReference type="SAM" id="Phobius"/>
    </source>
</evidence>
<gene>
    <name evidence="3" type="ORF">SAMN05443377_10958</name>
</gene>
<reference evidence="4" key="1">
    <citation type="submission" date="2016-10" db="EMBL/GenBank/DDBJ databases">
        <authorList>
            <person name="Varghese N."/>
            <person name="Submissions S."/>
        </authorList>
    </citation>
    <scope>NUCLEOTIDE SEQUENCE [LARGE SCALE GENOMIC DNA]</scope>
    <source>
        <strain evidence="4">DSM 16859</strain>
    </source>
</reference>
<dbReference type="Proteomes" id="UP000198815">
    <property type="component" value="Unassembled WGS sequence"/>
</dbReference>
<dbReference type="Pfam" id="PF14219">
    <property type="entry name" value="DUF4328"/>
    <property type="match status" value="1"/>
</dbReference>
<name>A0A1H9RUC1_9ACTN</name>
<accession>A0A1H9RUC1</accession>
<keyword evidence="1" id="KW-1133">Transmembrane helix</keyword>
<dbReference type="InterPro" id="IPR025565">
    <property type="entry name" value="DUF4328"/>
</dbReference>
<evidence type="ECO:0000313" key="4">
    <source>
        <dbReference type="Proteomes" id="UP000198815"/>
    </source>
</evidence>
<evidence type="ECO:0000259" key="2">
    <source>
        <dbReference type="Pfam" id="PF14219"/>
    </source>
</evidence>
<keyword evidence="1" id="KW-0472">Membrane</keyword>
<dbReference type="OrthoDB" id="4174975at2"/>
<dbReference type="STRING" id="64702.SAMN05443377_10958"/>
<feature type="transmembrane region" description="Helical" evidence="1">
    <location>
        <begin position="60"/>
        <end position="81"/>
    </location>
</feature>
<feature type="transmembrane region" description="Helical" evidence="1">
    <location>
        <begin position="141"/>
        <end position="158"/>
    </location>
</feature>
<dbReference type="AlphaFoldDB" id="A0A1H9RUC1"/>